<reference evidence="3" key="1">
    <citation type="submission" date="2016-10" db="EMBL/GenBank/DDBJ databases">
        <authorList>
            <person name="Varghese N."/>
            <person name="Submissions S."/>
        </authorList>
    </citation>
    <scope>NUCLEOTIDE SEQUENCE [LARGE SCALE GENOMIC DNA]</scope>
    <source>
        <strain evidence="3">IBRC-M 10403</strain>
    </source>
</reference>
<proteinExistence type="predicted"/>
<dbReference type="Proteomes" id="UP000199501">
    <property type="component" value="Unassembled WGS sequence"/>
</dbReference>
<gene>
    <name evidence="2" type="ORF">SAMN05216174_10348</name>
</gene>
<name>A0A1G6MVB7_9PSEU</name>
<organism evidence="2 3">
    <name type="scientific">Actinokineospora iranica</name>
    <dbReference type="NCBI Taxonomy" id="1271860"/>
    <lineage>
        <taxon>Bacteria</taxon>
        <taxon>Bacillati</taxon>
        <taxon>Actinomycetota</taxon>
        <taxon>Actinomycetes</taxon>
        <taxon>Pseudonocardiales</taxon>
        <taxon>Pseudonocardiaceae</taxon>
        <taxon>Actinokineospora</taxon>
    </lineage>
</organism>
<dbReference type="PANTHER" id="PTHR36151:SF3">
    <property type="entry name" value="ER-BOUND OXYGENASE MPAB_MPAB'_RUBBER OXYGENASE CATALYTIC DOMAIN-CONTAINING PROTEIN"/>
    <property type="match status" value="1"/>
</dbReference>
<dbReference type="PANTHER" id="PTHR36151">
    <property type="entry name" value="BLR2777 PROTEIN"/>
    <property type="match status" value="1"/>
</dbReference>
<protein>
    <submittedName>
        <fullName evidence="2">Uncharacterized conserved protein, DUF2236 family</fullName>
    </submittedName>
</protein>
<sequence length="299" mass="32336">MSSEPVQVDADDLGLFGPDSVTWQVHADPAMWFGGIRSLYLQALHPRAVAAIAQNSDFRADPLGRLVRTANFVGISTYGTVADAHKAAARVRRVHRSLRAHDRDTGEVFRIDDPDLLLWVHCAEVASFLSAVCRAGFPLTQAHADRYFREQRTSAALVGLSPEGVPGSVAEMTAYLRQVYPTLRRTADADVIYDFLHRPPVSGLLAVGARLYEPTVGHLSYSLLPAWARRLYGRRAYPAPVTTAAVRAFRSAALRVPGGFRIARGVEPAPVAAVRRLGAWAAPSAARLPGVSPGGLPET</sequence>
<dbReference type="GO" id="GO:0016491">
    <property type="term" value="F:oxidoreductase activity"/>
    <property type="evidence" value="ECO:0007669"/>
    <property type="project" value="InterPro"/>
</dbReference>
<evidence type="ECO:0000259" key="1">
    <source>
        <dbReference type="Pfam" id="PF09995"/>
    </source>
</evidence>
<accession>A0A1G6MVB7</accession>
<dbReference type="AlphaFoldDB" id="A0A1G6MVB7"/>
<keyword evidence="3" id="KW-1185">Reference proteome</keyword>
<dbReference type="RefSeq" id="WP_091449353.1">
    <property type="nucleotide sequence ID" value="NZ_FMZZ01000003.1"/>
</dbReference>
<dbReference type="InterPro" id="IPR018713">
    <property type="entry name" value="MPAB/Lcp_cat_dom"/>
</dbReference>
<dbReference type="EMBL" id="FMZZ01000003">
    <property type="protein sequence ID" value="SDC59462.1"/>
    <property type="molecule type" value="Genomic_DNA"/>
</dbReference>
<evidence type="ECO:0000313" key="2">
    <source>
        <dbReference type="EMBL" id="SDC59462.1"/>
    </source>
</evidence>
<dbReference type="Pfam" id="PF09995">
    <property type="entry name" value="MPAB_Lcp_cat"/>
    <property type="match status" value="1"/>
</dbReference>
<feature type="domain" description="ER-bound oxygenase mpaB/mpaB'/Rubber oxygenase catalytic" evidence="1">
    <location>
        <begin position="23"/>
        <end position="252"/>
    </location>
</feature>
<dbReference type="OrthoDB" id="108890at2"/>
<evidence type="ECO:0000313" key="3">
    <source>
        <dbReference type="Proteomes" id="UP000199501"/>
    </source>
</evidence>